<gene>
    <name evidence="8" type="primary">zipA</name>
    <name evidence="12" type="ORF">TPSD3_10450</name>
</gene>
<comment type="subcellular location">
    <subcellularLocation>
        <location evidence="8">Cell inner membrane</location>
        <topology evidence="8">Single-pass type I membrane protein</topology>
    </subcellularLocation>
    <text evidence="8">Localizes to the Z ring in an FtsZ-dependent manner.</text>
</comment>
<keyword evidence="5 8" id="KW-1133">Transmembrane helix</keyword>
<accession>A0A251X6P9</accession>
<name>A0A251X6P9_9GAMM</name>
<evidence type="ECO:0000256" key="6">
    <source>
        <dbReference type="ARBA" id="ARBA00023136"/>
    </source>
</evidence>
<dbReference type="InterPro" id="IPR011919">
    <property type="entry name" value="Cell_div_ZipA"/>
</dbReference>
<dbReference type="InterPro" id="IPR007449">
    <property type="entry name" value="ZipA_FtsZ-bd_C"/>
</dbReference>
<sequence>MDYINYNEWIEHLGIIMVSSASLLIVVLIVWAYQHRRRRTQMLQHSEHEGYAADQYGQSFDAHEAAHETQALLDALAPTHKPTSHPPLSPPESPHDNSEQSASELIIALFVAAAHQNYFNGVDLFAVFEELGLRYGRMKIYHHYGLGELKVEEPIFSVANMVEPGTFDPTNSEELATPGVALFMRLPGPFGGRVALELLLNHAQKLAELLEGTVLDERRKPLTAKTIEQLRQRVAQFEQQLV</sequence>
<evidence type="ECO:0000259" key="11">
    <source>
        <dbReference type="SMART" id="SM00771"/>
    </source>
</evidence>
<dbReference type="NCBIfam" id="TIGR02205">
    <property type="entry name" value="septum_zipA"/>
    <property type="match status" value="1"/>
</dbReference>
<dbReference type="GO" id="GO:0032153">
    <property type="term" value="C:cell division site"/>
    <property type="evidence" value="ECO:0007669"/>
    <property type="project" value="UniProtKB-UniRule"/>
</dbReference>
<keyword evidence="13" id="KW-1185">Reference proteome</keyword>
<feature type="region of interest" description="Disordered" evidence="10">
    <location>
        <begin position="78"/>
        <end position="98"/>
    </location>
</feature>
<dbReference type="GO" id="GO:0000917">
    <property type="term" value="P:division septum assembly"/>
    <property type="evidence" value="ECO:0007669"/>
    <property type="project" value="TreeGrafter"/>
</dbReference>
<dbReference type="HAMAP" id="MF_00509">
    <property type="entry name" value="ZipA"/>
    <property type="match status" value="1"/>
</dbReference>
<feature type="transmembrane region" description="Helical" evidence="8">
    <location>
        <begin position="12"/>
        <end position="33"/>
    </location>
</feature>
<dbReference type="RefSeq" id="WP_086488510.1">
    <property type="nucleotide sequence ID" value="NZ_MSLT01000018.1"/>
</dbReference>
<dbReference type="SMART" id="SM00771">
    <property type="entry name" value="ZipA_C"/>
    <property type="match status" value="1"/>
</dbReference>
<evidence type="ECO:0000256" key="8">
    <source>
        <dbReference type="HAMAP-Rule" id="MF_00509"/>
    </source>
</evidence>
<dbReference type="Gene3D" id="3.30.1400.10">
    <property type="entry name" value="ZipA, C-terminal FtsZ-binding domain"/>
    <property type="match status" value="1"/>
</dbReference>
<organism evidence="12 13">
    <name type="scientific">Thioflexithrix psekupsensis</name>
    <dbReference type="NCBI Taxonomy" id="1570016"/>
    <lineage>
        <taxon>Bacteria</taxon>
        <taxon>Pseudomonadati</taxon>
        <taxon>Pseudomonadota</taxon>
        <taxon>Gammaproteobacteria</taxon>
        <taxon>Thiotrichales</taxon>
        <taxon>Thioflexithrix</taxon>
    </lineage>
</organism>
<evidence type="ECO:0000256" key="9">
    <source>
        <dbReference type="RuleBase" id="RU003612"/>
    </source>
</evidence>
<reference evidence="12 13" key="1">
    <citation type="submission" date="2016-12" db="EMBL/GenBank/DDBJ databases">
        <title>Thioflexothrix psekupsii D3 genome sequencing and assembly.</title>
        <authorList>
            <person name="Fomenkov A."/>
            <person name="Vincze T."/>
            <person name="Grabovich M."/>
            <person name="Anton B.P."/>
            <person name="Dubinina G."/>
            <person name="Orlova M."/>
            <person name="Belousova E."/>
            <person name="Roberts R.J."/>
        </authorList>
    </citation>
    <scope>NUCLEOTIDE SEQUENCE [LARGE SCALE GENOMIC DNA]</scope>
    <source>
        <strain evidence="12">D3</strain>
    </source>
</reference>
<keyword evidence="3 8" id="KW-0132">Cell division</keyword>
<evidence type="ECO:0000256" key="7">
    <source>
        <dbReference type="ARBA" id="ARBA00023306"/>
    </source>
</evidence>
<dbReference type="OrthoDB" id="7054914at2"/>
<keyword evidence="2 8" id="KW-0997">Cell inner membrane</keyword>
<evidence type="ECO:0000256" key="5">
    <source>
        <dbReference type="ARBA" id="ARBA00022989"/>
    </source>
</evidence>
<protein>
    <recommendedName>
        <fullName evidence="8 9">Cell division protein ZipA</fullName>
    </recommendedName>
</protein>
<keyword evidence="1 8" id="KW-1003">Cell membrane</keyword>
<comment type="subunit">
    <text evidence="8">Interacts with FtsZ via their C-terminal domains.</text>
</comment>
<dbReference type="GO" id="GO:0005886">
    <property type="term" value="C:plasma membrane"/>
    <property type="evidence" value="ECO:0007669"/>
    <property type="project" value="UniProtKB-SubCell"/>
</dbReference>
<evidence type="ECO:0000313" key="13">
    <source>
        <dbReference type="Proteomes" id="UP000194798"/>
    </source>
</evidence>
<evidence type="ECO:0000256" key="1">
    <source>
        <dbReference type="ARBA" id="ARBA00022475"/>
    </source>
</evidence>
<comment type="function">
    <text evidence="8 9">Essential cell division protein that stabilizes the FtsZ protofilaments by cross-linking them and that serves as a cytoplasmic membrane anchor for the Z ring. Also required for the recruitment to the septal ring of downstream cell division proteins.</text>
</comment>
<keyword evidence="7 8" id="KW-0131">Cell cycle</keyword>
<dbReference type="EMBL" id="MSLT01000018">
    <property type="protein sequence ID" value="OUD13064.1"/>
    <property type="molecule type" value="Genomic_DNA"/>
</dbReference>
<evidence type="ECO:0000256" key="10">
    <source>
        <dbReference type="SAM" id="MobiDB-lite"/>
    </source>
</evidence>
<evidence type="ECO:0000256" key="3">
    <source>
        <dbReference type="ARBA" id="ARBA00022618"/>
    </source>
</evidence>
<comment type="caution">
    <text evidence="12">The sequence shown here is derived from an EMBL/GenBank/DDBJ whole genome shotgun (WGS) entry which is preliminary data.</text>
</comment>
<feature type="domain" description="ZipA C-terminal FtsZ-binding" evidence="11">
    <location>
        <begin position="103"/>
        <end position="234"/>
    </location>
</feature>
<dbReference type="SUPFAM" id="SSF64383">
    <property type="entry name" value="Cell-division protein ZipA, C-terminal domain"/>
    <property type="match status" value="1"/>
</dbReference>
<dbReference type="Pfam" id="PF04354">
    <property type="entry name" value="ZipA_C"/>
    <property type="match status" value="1"/>
</dbReference>
<proteinExistence type="inferred from homology"/>
<evidence type="ECO:0000256" key="4">
    <source>
        <dbReference type="ARBA" id="ARBA00022692"/>
    </source>
</evidence>
<keyword evidence="6 8" id="KW-0472">Membrane</keyword>
<dbReference type="InterPro" id="IPR036765">
    <property type="entry name" value="ZipA_FtsZ-bd_C_sf"/>
</dbReference>
<evidence type="ECO:0000256" key="2">
    <source>
        <dbReference type="ARBA" id="ARBA00022519"/>
    </source>
</evidence>
<dbReference type="PANTHER" id="PTHR38685:SF1">
    <property type="entry name" value="CELL DIVISION PROTEIN ZIPA"/>
    <property type="match status" value="1"/>
</dbReference>
<keyword evidence="4 8" id="KW-0812">Transmembrane</keyword>
<dbReference type="Proteomes" id="UP000194798">
    <property type="component" value="Unassembled WGS sequence"/>
</dbReference>
<dbReference type="GO" id="GO:0043093">
    <property type="term" value="P:FtsZ-dependent cytokinesis"/>
    <property type="evidence" value="ECO:0007669"/>
    <property type="project" value="UniProtKB-UniRule"/>
</dbReference>
<evidence type="ECO:0000313" key="12">
    <source>
        <dbReference type="EMBL" id="OUD13064.1"/>
    </source>
</evidence>
<comment type="similarity">
    <text evidence="8 9">Belongs to the ZipA family.</text>
</comment>
<dbReference type="PANTHER" id="PTHR38685">
    <property type="entry name" value="CELL DIVISION PROTEIN ZIPA"/>
    <property type="match status" value="1"/>
</dbReference>
<dbReference type="AlphaFoldDB" id="A0A251X6P9"/>